<dbReference type="InterPro" id="IPR009959">
    <property type="entry name" value="Cyclase_SnoaL-like"/>
</dbReference>
<reference evidence="1" key="1">
    <citation type="journal article" date="2021" name="PeerJ">
        <title>Extensive microbial diversity within the chicken gut microbiome revealed by metagenomics and culture.</title>
        <authorList>
            <person name="Gilroy R."/>
            <person name="Ravi A."/>
            <person name="Getino M."/>
            <person name="Pursley I."/>
            <person name="Horton D.L."/>
            <person name="Alikhan N.F."/>
            <person name="Baker D."/>
            <person name="Gharbi K."/>
            <person name="Hall N."/>
            <person name="Watson M."/>
            <person name="Adriaenssens E.M."/>
            <person name="Foster-Nyarko E."/>
            <person name="Jarju S."/>
            <person name="Secka A."/>
            <person name="Antonio M."/>
            <person name="Oren A."/>
            <person name="Chaudhuri R.R."/>
            <person name="La Ragione R."/>
            <person name="Hildebrand F."/>
            <person name="Pallen M.J."/>
        </authorList>
    </citation>
    <scope>NUCLEOTIDE SEQUENCE</scope>
    <source>
        <strain evidence="1">ChiSjej1B19-5720</strain>
    </source>
</reference>
<dbReference type="Pfam" id="PF07366">
    <property type="entry name" value="SnoaL"/>
    <property type="match status" value="1"/>
</dbReference>
<protein>
    <submittedName>
        <fullName evidence="1">Ester cyclase</fullName>
    </submittedName>
</protein>
<evidence type="ECO:0000313" key="1">
    <source>
        <dbReference type="EMBL" id="HJB28557.1"/>
    </source>
</evidence>
<dbReference type="Proteomes" id="UP000823842">
    <property type="component" value="Unassembled WGS sequence"/>
</dbReference>
<dbReference type="PANTHER" id="PTHR38436">
    <property type="entry name" value="POLYKETIDE CYCLASE SNOAL-LIKE DOMAIN"/>
    <property type="match status" value="1"/>
</dbReference>
<dbReference type="EMBL" id="DWYZ01000138">
    <property type="protein sequence ID" value="HJB28557.1"/>
    <property type="molecule type" value="Genomic_DNA"/>
</dbReference>
<dbReference type="InterPro" id="IPR032710">
    <property type="entry name" value="NTF2-like_dom_sf"/>
</dbReference>
<evidence type="ECO:0000313" key="2">
    <source>
        <dbReference type="Proteomes" id="UP000823842"/>
    </source>
</evidence>
<reference evidence="1" key="2">
    <citation type="submission" date="2021-04" db="EMBL/GenBank/DDBJ databases">
        <authorList>
            <person name="Gilroy R."/>
        </authorList>
    </citation>
    <scope>NUCLEOTIDE SEQUENCE</scope>
    <source>
        <strain evidence="1">ChiSjej1B19-5720</strain>
    </source>
</reference>
<gene>
    <name evidence="1" type="ORF">IAA06_07150</name>
</gene>
<organism evidence="1 2">
    <name type="scientific">Candidatus Blautia faecavium</name>
    <dbReference type="NCBI Taxonomy" id="2838487"/>
    <lineage>
        <taxon>Bacteria</taxon>
        <taxon>Bacillati</taxon>
        <taxon>Bacillota</taxon>
        <taxon>Clostridia</taxon>
        <taxon>Lachnospirales</taxon>
        <taxon>Lachnospiraceae</taxon>
        <taxon>Blautia</taxon>
    </lineage>
</organism>
<proteinExistence type="predicted"/>
<dbReference type="GO" id="GO:0030638">
    <property type="term" value="P:polyketide metabolic process"/>
    <property type="evidence" value="ECO:0007669"/>
    <property type="project" value="InterPro"/>
</dbReference>
<sequence length="115" mass="13235">MTNKELIQAFYKEFFNDHVVESADKYVAENYKQHNPGVGQGREALKSAFADKFVTDPTFKLDIQILIAEEDMVAVYLKNVDPEGNTRCRVVDIYRIENGKLAEHWDVLQPAETRV</sequence>
<dbReference type="AlphaFoldDB" id="A0A9D2RVT7"/>
<dbReference type="SUPFAM" id="SSF54427">
    <property type="entry name" value="NTF2-like"/>
    <property type="match status" value="1"/>
</dbReference>
<dbReference type="PANTHER" id="PTHR38436:SF1">
    <property type="entry name" value="ESTER CYCLASE"/>
    <property type="match status" value="1"/>
</dbReference>
<dbReference type="Gene3D" id="3.10.450.50">
    <property type="match status" value="1"/>
</dbReference>
<accession>A0A9D2RVT7</accession>
<comment type="caution">
    <text evidence="1">The sequence shown here is derived from an EMBL/GenBank/DDBJ whole genome shotgun (WGS) entry which is preliminary data.</text>
</comment>
<name>A0A9D2RVT7_9FIRM</name>